<dbReference type="Proteomes" id="UP001549167">
    <property type="component" value="Unassembled WGS sequence"/>
</dbReference>
<evidence type="ECO:0000256" key="2">
    <source>
        <dbReference type="ARBA" id="ARBA00006228"/>
    </source>
</evidence>
<evidence type="ECO:0000256" key="3">
    <source>
        <dbReference type="ARBA" id="ARBA00022449"/>
    </source>
</evidence>
<keyword evidence="5 8" id="KW-0812">Transmembrane</keyword>
<name>A0ABV2KSC4_9BACI</name>
<evidence type="ECO:0000256" key="1">
    <source>
        <dbReference type="ARBA" id="ARBA00004651"/>
    </source>
</evidence>
<keyword evidence="6 8" id="KW-1133">Transmembrane helix</keyword>
<evidence type="ECO:0000256" key="6">
    <source>
        <dbReference type="ARBA" id="ARBA00022989"/>
    </source>
</evidence>
<sequence>MAVQIVVNLLIAITWMFLSETYDFVSFFVGYVIGIGLLFLLRRFLTDKYYMVRVFSVIKLILIFIKELILSSIEIVKHAYKPSINVEPGIFALPIDLTSDKEITLLTSLISLTPGTLSVSVSYDCKHVYIHAMDLPDVEASINDIKQTFESAIMEVTR</sequence>
<dbReference type="Pfam" id="PF01899">
    <property type="entry name" value="MNHE"/>
    <property type="match status" value="1"/>
</dbReference>
<feature type="transmembrane region" description="Helical" evidence="8">
    <location>
        <begin position="54"/>
        <end position="73"/>
    </location>
</feature>
<evidence type="ECO:0000313" key="10">
    <source>
        <dbReference type="Proteomes" id="UP001549167"/>
    </source>
</evidence>
<keyword evidence="3" id="KW-0813">Transport</keyword>
<gene>
    <name evidence="9" type="ORF">ABID56_000570</name>
</gene>
<dbReference type="PANTHER" id="PTHR34584">
    <property type="entry name" value="NA(+)/H(+) ANTIPORTER SUBUNIT E1"/>
    <property type="match status" value="1"/>
</dbReference>
<accession>A0ABV2KSC4</accession>
<dbReference type="EMBL" id="JBEPMX010000002">
    <property type="protein sequence ID" value="MET3682489.1"/>
    <property type="molecule type" value="Genomic_DNA"/>
</dbReference>
<evidence type="ECO:0000256" key="4">
    <source>
        <dbReference type="ARBA" id="ARBA00022475"/>
    </source>
</evidence>
<comment type="similarity">
    <text evidence="2">Belongs to the CPA3 antiporters (TC 2.A.63) subunit E family.</text>
</comment>
<keyword evidence="3" id="KW-0050">Antiport</keyword>
<keyword evidence="7 8" id="KW-0472">Membrane</keyword>
<evidence type="ECO:0000256" key="8">
    <source>
        <dbReference type="SAM" id="Phobius"/>
    </source>
</evidence>
<keyword evidence="10" id="KW-1185">Reference proteome</keyword>
<proteinExistence type="inferred from homology"/>
<protein>
    <submittedName>
        <fullName evidence="9">Multicomponent Na+:H+ antiporter subunit E</fullName>
    </submittedName>
</protein>
<evidence type="ECO:0000313" key="9">
    <source>
        <dbReference type="EMBL" id="MET3682489.1"/>
    </source>
</evidence>
<dbReference type="PANTHER" id="PTHR34584:SF1">
    <property type="entry name" value="NA(+)_H(+) ANTIPORTER SUBUNIT E1"/>
    <property type="match status" value="1"/>
</dbReference>
<reference evidence="9 10" key="1">
    <citation type="submission" date="2024-06" db="EMBL/GenBank/DDBJ databases">
        <title>Genomic Encyclopedia of Type Strains, Phase IV (KMG-IV): sequencing the most valuable type-strain genomes for metagenomic binning, comparative biology and taxonomic classification.</title>
        <authorList>
            <person name="Goeker M."/>
        </authorList>
    </citation>
    <scope>NUCLEOTIDE SEQUENCE [LARGE SCALE GENOMIC DNA]</scope>
    <source>
        <strain evidence="9 10">DSM 23520</strain>
    </source>
</reference>
<comment type="caution">
    <text evidence="9">The sequence shown here is derived from an EMBL/GenBank/DDBJ whole genome shotgun (WGS) entry which is preliminary data.</text>
</comment>
<comment type="subcellular location">
    <subcellularLocation>
        <location evidence="1">Cell membrane</location>
        <topology evidence="1">Multi-pass membrane protein</topology>
    </subcellularLocation>
</comment>
<evidence type="ECO:0000256" key="5">
    <source>
        <dbReference type="ARBA" id="ARBA00022692"/>
    </source>
</evidence>
<organism evidence="9 10">
    <name type="scientific">Alkalibacillus flavidus</name>
    <dbReference type="NCBI Taxonomy" id="546021"/>
    <lineage>
        <taxon>Bacteria</taxon>
        <taxon>Bacillati</taxon>
        <taxon>Bacillota</taxon>
        <taxon>Bacilli</taxon>
        <taxon>Bacillales</taxon>
        <taxon>Bacillaceae</taxon>
        <taxon>Alkalibacillus</taxon>
    </lineage>
</organism>
<keyword evidence="4" id="KW-1003">Cell membrane</keyword>
<dbReference type="PIRSF" id="PIRSF019239">
    <property type="entry name" value="MrpE"/>
    <property type="match status" value="1"/>
</dbReference>
<dbReference type="InterPro" id="IPR002758">
    <property type="entry name" value="Cation_antiport_E"/>
</dbReference>
<dbReference type="RefSeq" id="WP_354219099.1">
    <property type="nucleotide sequence ID" value="NZ_JBEPMX010000002.1"/>
</dbReference>
<feature type="transmembrane region" description="Helical" evidence="8">
    <location>
        <begin position="24"/>
        <end position="42"/>
    </location>
</feature>
<evidence type="ECO:0000256" key="7">
    <source>
        <dbReference type="ARBA" id="ARBA00023136"/>
    </source>
</evidence>